<dbReference type="InterPro" id="IPR002637">
    <property type="entry name" value="RdgB/HAM1"/>
</dbReference>
<dbReference type="CDD" id="cd00515">
    <property type="entry name" value="HAM1"/>
    <property type="match status" value="1"/>
</dbReference>
<evidence type="ECO:0000256" key="1">
    <source>
        <dbReference type="ARBA" id="ARBA00008023"/>
    </source>
</evidence>
<keyword evidence="3 10" id="KW-0479">Metal-binding</keyword>
<evidence type="ECO:0000256" key="9">
    <source>
        <dbReference type="ARBA" id="ARBA00052017"/>
    </source>
</evidence>
<dbReference type="Proteomes" id="UP000657006">
    <property type="component" value="Unassembled WGS sequence"/>
</dbReference>
<comment type="catalytic activity">
    <reaction evidence="10">
        <text>ITP + H2O = IMP + diphosphate + H(+)</text>
        <dbReference type="Rhea" id="RHEA:29399"/>
        <dbReference type="ChEBI" id="CHEBI:15377"/>
        <dbReference type="ChEBI" id="CHEBI:15378"/>
        <dbReference type="ChEBI" id="CHEBI:33019"/>
        <dbReference type="ChEBI" id="CHEBI:58053"/>
        <dbReference type="ChEBI" id="CHEBI:61402"/>
        <dbReference type="EC" id="3.6.1.66"/>
    </reaction>
</comment>
<dbReference type="InterPro" id="IPR029001">
    <property type="entry name" value="ITPase-like_fam"/>
</dbReference>
<dbReference type="FunFam" id="3.90.950.10:FF:000001">
    <property type="entry name" value="dITP/XTP pyrophosphatase"/>
    <property type="match status" value="1"/>
</dbReference>
<keyword evidence="6 10" id="KW-0460">Magnesium</keyword>
<comment type="catalytic activity">
    <reaction evidence="9 10">
        <text>XTP + H2O = XMP + diphosphate + H(+)</text>
        <dbReference type="Rhea" id="RHEA:28610"/>
        <dbReference type="ChEBI" id="CHEBI:15377"/>
        <dbReference type="ChEBI" id="CHEBI:15378"/>
        <dbReference type="ChEBI" id="CHEBI:33019"/>
        <dbReference type="ChEBI" id="CHEBI:57464"/>
        <dbReference type="ChEBI" id="CHEBI:61314"/>
        <dbReference type="EC" id="3.6.1.66"/>
    </reaction>
</comment>
<gene>
    <name evidence="12" type="primary">rdgB</name>
    <name evidence="12" type="ORF">H8730_01725</name>
</gene>
<dbReference type="GO" id="GO:0036222">
    <property type="term" value="F:XTP diphosphatase activity"/>
    <property type="evidence" value="ECO:0007669"/>
    <property type="project" value="UniProtKB-UniRule"/>
</dbReference>
<dbReference type="EMBL" id="JACRSQ010000002">
    <property type="protein sequence ID" value="MBC8542272.1"/>
    <property type="molecule type" value="Genomic_DNA"/>
</dbReference>
<evidence type="ECO:0000256" key="4">
    <source>
        <dbReference type="ARBA" id="ARBA00022741"/>
    </source>
</evidence>
<keyword evidence="4 10" id="KW-0547">Nucleotide-binding</keyword>
<dbReference type="GO" id="GO:0036220">
    <property type="term" value="F:ITP diphosphatase activity"/>
    <property type="evidence" value="ECO:0007669"/>
    <property type="project" value="UniProtKB-UniRule"/>
</dbReference>
<dbReference type="PANTHER" id="PTHR11067">
    <property type="entry name" value="INOSINE TRIPHOSPHATE PYROPHOSPHATASE/HAM1 PROTEIN"/>
    <property type="match status" value="1"/>
</dbReference>
<dbReference type="GO" id="GO:0009117">
    <property type="term" value="P:nucleotide metabolic process"/>
    <property type="evidence" value="ECO:0007669"/>
    <property type="project" value="UniProtKB-KW"/>
</dbReference>
<sequence>MDKIVFATRNQGKIREIREIFRGIPVMTMDEAGVHIEIEETGTTFEENALLKARDVFRALSSSAENALVMSDDSGIEIDFLGGEPGVYSARFLGVDTPYEIKNRIILEKLAEAKGEARSARYVCAIAAVAPDGREVCLRQTVEGFISEEPAGNGGFGYDPIFFVPEYGKTMAQLRPEEKNQISHRGKALRKMRDQLERELLCNKRGRE</sequence>
<feature type="binding site" evidence="10">
    <location>
        <position position="73"/>
    </location>
    <ligand>
        <name>Mg(2+)</name>
        <dbReference type="ChEBI" id="CHEBI:18420"/>
    </ligand>
</feature>
<comment type="cofactor">
    <cofactor evidence="10">
        <name>Mg(2+)</name>
        <dbReference type="ChEBI" id="CHEBI:18420"/>
    </cofactor>
    <text evidence="10">Binds 1 Mg(2+) ion per subunit.</text>
</comment>
<evidence type="ECO:0000256" key="7">
    <source>
        <dbReference type="ARBA" id="ARBA00023080"/>
    </source>
</evidence>
<dbReference type="Gene3D" id="3.90.950.10">
    <property type="match status" value="1"/>
</dbReference>
<feature type="binding site" evidence="10">
    <location>
        <position position="39"/>
    </location>
    <ligand>
        <name>Mg(2+)</name>
        <dbReference type="ChEBI" id="CHEBI:18420"/>
    </ligand>
</feature>
<dbReference type="PANTHER" id="PTHR11067:SF9">
    <property type="entry name" value="INOSINE TRIPHOSPHATE PYROPHOSPHATASE"/>
    <property type="match status" value="1"/>
</dbReference>
<evidence type="ECO:0000256" key="6">
    <source>
        <dbReference type="ARBA" id="ARBA00022842"/>
    </source>
</evidence>
<name>A0A926DR47_9FIRM</name>
<protein>
    <recommendedName>
        <fullName evidence="10">dITP/XTP pyrophosphatase</fullName>
        <ecNumber evidence="10">3.6.1.66</ecNumber>
    </recommendedName>
    <alternativeName>
        <fullName evidence="10">Non-canonical purine NTP pyrophosphatase</fullName>
    </alternativeName>
    <alternativeName>
        <fullName evidence="10">Non-standard purine NTP pyrophosphatase</fullName>
    </alternativeName>
    <alternativeName>
        <fullName evidence="10">Nucleoside-triphosphate diphosphatase</fullName>
    </alternativeName>
    <alternativeName>
        <fullName evidence="10">Nucleoside-triphosphate pyrophosphatase</fullName>
        <shortName evidence="10">NTPase</shortName>
    </alternativeName>
</protein>
<dbReference type="GO" id="GO:0009146">
    <property type="term" value="P:purine nucleoside triphosphate catabolic process"/>
    <property type="evidence" value="ECO:0007669"/>
    <property type="project" value="UniProtKB-UniRule"/>
</dbReference>
<dbReference type="InterPro" id="IPR020922">
    <property type="entry name" value="dITP/XTP_pyrophosphatase"/>
</dbReference>
<dbReference type="NCBIfam" id="TIGR00042">
    <property type="entry name" value="RdgB/HAM1 family non-canonical purine NTP pyrophosphatase"/>
    <property type="match status" value="1"/>
</dbReference>
<dbReference type="SUPFAM" id="SSF52972">
    <property type="entry name" value="ITPase-like"/>
    <property type="match status" value="1"/>
</dbReference>
<accession>A0A926DR47</accession>
<dbReference type="GO" id="GO:0017111">
    <property type="term" value="F:ribonucleoside triphosphate phosphatase activity"/>
    <property type="evidence" value="ECO:0007669"/>
    <property type="project" value="InterPro"/>
</dbReference>
<proteinExistence type="inferred from homology"/>
<evidence type="ECO:0000256" key="10">
    <source>
        <dbReference type="HAMAP-Rule" id="MF_01405"/>
    </source>
</evidence>
<keyword evidence="7 10" id="KW-0546">Nucleotide metabolism</keyword>
<dbReference type="GO" id="GO:0035870">
    <property type="term" value="F:dITP diphosphatase activity"/>
    <property type="evidence" value="ECO:0007669"/>
    <property type="project" value="UniProtKB-UniRule"/>
</dbReference>
<dbReference type="GO" id="GO:0005829">
    <property type="term" value="C:cytosol"/>
    <property type="evidence" value="ECO:0007669"/>
    <property type="project" value="TreeGrafter"/>
</dbReference>
<comment type="caution">
    <text evidence="12">The sequence shown here is derived from an EMBL/GenBank/DDBJ whole genome shotgun (WGS) entry which is preliminary data.</text>
</comment>
<evidence type="ECO:0000256" key="8">
    <source>
        <dbReference type="ARBA" id="ARBA00051875"/>
    </source>
</evidence>
<dbReference type="AlphaFoldDB" id="A0A926DR47"/>
<comment type="catalytic activity">
    <reaction evidence="8 10">
        <text>dITP + H2O = dIMP + diphosphate + H(+)</text>
        <dbReference type="Rhea" id="RHEA:28342"/>
        <dbReference type="ChEBI" id="CHEBI:15377"/>
        <dbReference type="ChEBI" id="CHEBI:15378"/>
        <dbReference type="ChEBI" id="CHEBI:33019"/>
        <dbReference type="ChEBI" id="CHEBI:61194"/>
        <dbReference type="ChEBI" id="CHEBI:61382"/>
        <dbReference type="EC" id="3.6.1.66"/>
    </reaction>
</comment>
<evidence type="ECO:0000256" key="3">
    <source>
        <dbReference type="ARBA" id="ARBA00022723"/>
    </source>
</evidence>
<comment type="function">
    <text evidence="10">Pyrophosphatase that catalyzes the hydrolysis of nucleoside triphosphates to their monophosphate derivatives, with a high preference for the non-canonical purine nucleotides XTP (xanthosine triphosphate), dITP (deoxyinosine triphosphate) and ITP. Seems to function as a house-cleaning enzyme that removes non-canonical purine nucleotides from the nucleotide pool, thus preventing their incorporation into DNA/RNA and avoiding chromosomal lesions.</text>
</comment>
<dbReference type="Pfam" id="PF01725">
    <property type="entry name" value="Ham1p_like"/>
    <property type="match status" value="1"/>
</dbReference>
<comment type="subunit">
    <text evidence="2 10">Homodimer.</text>
</comment>
<dbReference type="GO" id="GO:0000166">
    <property type="term" value="F:nucleotide binding"/>
    <property type="evidence" value="ECO:0007669"/>
    <property type="project" value="UniProtKB-KW"/>
</dbReference>
<evidence type="ECO:0000256" key="5">
    <source>
        <dbReference type="ARBA" id="ARBA00022801"/>
    </source>
</evidence>
<evidence type="ECO:0000313" key="12">
    <source>
        <dbReference type="EMBL" id="MBC8542272.1"/>
    </source>
</evidence>
<dbReference type="HAMAP" id="MF_01405">
    <property type="entry name" value="Non_canon_purine_NTPase"/>
    <property type="match status" value="1"/>
</dbReference>
<organism evidence="12 13">
    <name type="scientific">Bianquea renquensis</name>
    <dbReference type="NCBI Taxonomy" id="2763661"/>
    <lineage>
        <taxon>Bacteria</taxon>
        <taxon>Bacillati</taxon>
        <taxon>Bacillota</taxon>
        <taxon>Clostridia</taxon>
        <taxon>Eubacteriales</taxon>
        <taxon>Bianqueaceae</taxon>
        <taxon>Bianquea</taxon>
    </lineage>
</organism>
<reference evidence="12" key="1">
    <citation type="submission" date="2020-08" db="EMBL/GenBank/DDBJ databases">
        <title>Genome public.</title>
        <authorList>
            <person name="Liu C."/>
            <person name="Sun Q."/>
        </authorList>
    </citation>
    <scope>NUCLEOTIDE SEQUENCE</scope>
    <source>
        <strain evidence="12">NSJ-32</strain>
    </source>
</reference>
<feature type="binding site" evidence="10">
    <location>
        <begin position="8"/>
        <end position="13"/>
    </location>
    <ligand>
        <name>substrate</name>
    </ligand>
</feature>
<evidence type="ECO:0000256" key="11">
    <source>
        <dbReference type="RuleBase" id="RU003781"/>
    </source>
</evidence>
<feature type="binding site" evidence="10">
    <location>
        <begin position="156"/>
        <end position="159"/>
    </location>
    <ligand>
        <name>substrate</name>
    </ligand>
</feature>
<dbReference type="GO" id="GO:0046872">
    <property type="term" value="F:metal ion binding"/>
    <property type="evidence" value="ECO:0007669"/>
    <property type="project" value="UniProtKB-KW"/>
</dbReference>
<feature type="binding site" evidence="10">
    <location>
        <position position="179"/>
    </location>
    <ligand>
        <name>substrate</name>
    </ligand>
</feature>
<dbReference type="RefSeq" id="WP_177717888.1">
    <property type="nucleotide sequence ID" value="NZ_JACRSQ010000002.1"/>
</dbReference>
<dbReference type="EC" id="3.6.1.66" evidence="10"/>
<keyword evidence="5 10" id="KW-0378">Hydrolase</keyword>
<evidence type="ECO:0000256" key="2">
    <source>
        <dbReference type="ARBA" id="ARBA00011738"/>
    </source>
</evidence>
<feature type="active site" description="Proton acceptor" evidence="10">
    <location>
        <position position="73"/>
    </location>
</feature>
<feature type="binding site" evidence="10">
    <location>
        <begin position="184"/>
        <end position="185"/>
    </location>
    <ligand>
        <name>substrate</name>
    </ligand>
</feature>
<feature type="binding site" evidence="10">
    <location>
        <position position="74"/>
    </location>
    <ligand>
        <name>substrate</name>
    </ligand>
</feature>
<comment type="similarity">
    <text evidence="1 10 11">Belongs to the HAM1 NTPase family.</text>
</comment>
<evidence type="ECO:0000313" key="13">
    <source>
        <dbReference type="Proteomes" id="UP000657006"/>
    </source>
</evidence>
<keyword evidence="13" id="KW-1185">Reference proteome</keyword>